<evidence type="ECO:0000256" key="2">
    <source>
        <dbReference type="ARBA" id="ARBA00023015"/>
    </source>
</evidence>
<feature type="coiled-coil region" evidence="6">
    <location>
        <begin position="108"/>
        <end position="135"/>
    </location>
</feature>
<evidence type="ECO:0000256" key="7">
    <source>
        <dbReference type="SAM" id="MobiDB-lite"/>
    </source>
</evidence>
<feature type="domain" description="Myb-like" evidence="8">
    <location>
        <begin position="229"/>
        <end position="283"/>
    </location>
</feature>
<keyword evidence="4" id="KW-0804">Transcription</keyword>
<dbReference type="Pfam" id="PF00249">
    <property type="entry name" value="Myb_DNA-binding"/>
    <property type="match status" value="4"/>
</dbReference>
<proteinExistence type="predicted"/>
<dbReference type="PROSITE" id="PS50090">
    <property type="entry name" value="MYB_LIKE"/>
    <property type="match status" value="4"/>
</dbReference>
<dbReference type="AlphaFoldDB" id="A0AAD8AEZ1"/>
<dbReference type="SMART" id="SM00717">
    <property type="entry name" value="SANT"/>
    <property type="match status" value="4"/>
</dbReference>
<dbReference type="EMBL" id="JASPKZ010001615">
    <property type="protein sequence ID" value="KAJ9597361.1"/>
    <property type="molecule type" value="Genomic_DNA"/>
</dbReference>
<feature type="compositionally biased region" description="Basic residues" evidence="7">
    <location>
        <begin position="823"/>
        <end position="840"/>
    </location>
</feature>
<evidence type="ECO:0000256" key="1">
    <source>
        <dbReference type="ARBA" id="ARBA00004123"/>
    </source>
</evidence>
<dbReference type="GO" id="GO:0005634">
    <property type="term" value="C:nucleus"/>
    <property type="evidence" value="ECO:0007669"/>
    <property type="project" value="UniProtKB-SubCell"/>
</dbReference>
<dbReference type="PROSITE" id="PS51293">
    <property type="entry name" value="SANT"/>
    <property type="match status" value="1"/>
</dbReference>
<feature type="domain" description="Myb-like" evidence="8">
    <location>
        <begin position="284"/>
        <end position="335"/>
    </location>
</feature>
<evidence type="ECO:0000256" key="4">
    <source>
        <dbReference type="ARBA" id="ARBA00023163"/>
    </source>
</evidence>
<evidence type="ECO:0000259" key="8">
    <source>
        <dbReference type="PROSITE" id="PS50090"/>
    </source>
</evidence>
<dbReference type="GO" id="GO:0042796">
    <property type="term" value="P:snRNA transcription by RNA polymerase III"/>
    <property type="evidence" value="ECO:0007669"/>
    <property type="project" value="TreeGrafter"/>
</dbReference>
<reference evidence="11" key="2">
    <citation type="submission" date="2023-05" db="EMBL/GenBank/DDBJ databases">
        <authorList>
            <person name="Fouks B."/>
        </authorList>
    </citation>
    <scope>NUCLEOTIDE SEQUENCE</scope>
    <source>
        <strain evidence="11">Stay&amp;Tobe</strain>
        <tissue evidence="11">Testes</tissue>
    </source>
</reference>
<feature type="coiled-coil region" evidence="6">
    <location>
        <begin position="17"/>
        <end position="44"/>
    </location>
</feature>
<dbReference type="InterPro" id="IPR017884">
    <property type="entry name" value="SANT_dom"/>
</dbReference>
<dbReference type="Gene3D" id="1.10.10.60">
    <property type="entry name" value="Homeodomain-like"/>
    <property type="match status" value="4"/>
</dbReference>
<evidence type="ECO:0000259" key="10">
    <source>
        <dbReference type="PROSITE" id="PS51294"/>
    </source>
</evidence>
<feature type="compositionally biased region" description="Polar residues" evidence="7">
    <location>
        <begin position="810"/>
        <end position="820"/>
    </location>
</feature>
<keyword evidence="5" id="KW-0539">Nucleus</keyword>
<feature type="domain" description="HTH myb-type" evidence="10">
    <location>
        <begin position="344"/>
        <end position="391"/>
    </location>
</feature>
<name>A0AAD8AEZ1_DIPPU</name>
<evidence type="ECO:0000256" key="6">
    <source>
        <dbReference type="SAM" id="Coils"/>
    </source>
</evidence>
<evidence type="ECO:0000313" key="12">
    <source>
        <dbReference type="Proteomes" id="UP001233999"/>
    </source>
</evidence>
<dbReference type="InterPro" id="IPR009057">
    <property type="entry name" value="Homeodomain-like_sf"/>
</dbReference>
<dbReference type="InterPro" id="IPR001005">
    <property type="entry name" value="SANT/Myb"/>
</dbReference>
<feature type="compositionally biased region" description="Basic and acidic residues" evidence="7">
    <location>
        <begin position="856"/>
        <end position="872"/>
    </location>
</feature>
<evidence type="ECO:0000256" key="5">
    <source>
        <dbReference type="ARBA" id="ARBA00023242"/>
    </source>
</evidence>
<gene>
    <name evidence="11" type="ORF">L9F63_011750</name>
</gene>
<keyword evidence="3" id="KW-0238">DNA-binding</keyword>
<dbReference type="PROSITE" id="PS51294">
    <property type="entry name" value="HTH_MYB"/>
    <property type="match status" value="3"/>
</dbReference>
<dbReference type="InterPro" id="IPR051575">
    <property type="entry name" value="Myb-like_DNA-bd"/>
</dbReference>
<dbReference type="PANTHER" id="PTHR46621:SF1">
    <property type="entry name" value="SNRNA-ACTIVATING PROTEIN COMPLEX SUBUNIT 4"/>
    <property type="match status" value="1"/>
</dbReference>
<dbReference type="Proteomes" id="UP001233999">
    <property type="component" value="Unassembled WGS sequence"/>
</dbReference>
<evidence type="ECO:0000256" key="3">
    <source>
        <dbReference type="ARBA" id="ARBA00023125"/>
    </source>
</evidence>
<dbReference type="GO" id="GO:0000978">
    <property type="term" value="F:RNA polymerase II cis-regulatory region sequence-specific DNA binding"/>
    <property type="evidence" value="ECO:0007669"/>
    <property type="project" value="TreeGrafter"/>
</dbReference>
<sequence length="915" mass="105414">MCRALGSAYYDLLYVAEKQLRTLLEKCRTKLKDVQNRIDTVRNKSSSVSRNNWYYMFGMPYFKDRRYFPCPPNEDHLRKLANKELCIIDLPVLRHWKNCYIEKLADAIKSEEINKQLKENSYKGLENNVTNLKNMTLKQLVGSRKSEYDWMKISVQVMGGYHSPEECRAMWHHFLNPMIRKGKWSPEEEKTLVELVELFGNQNWDEIAEQLGTGRSGYQCMCTYQSRLNVQRRNSKWSKVEDECLKQAVESCRVGSYIPWAKVTSMIEGRSKNQVFNRWAYSLDPNIKKGKFTEQEDILIVAAVRRYGTGNFKRVARFIPGRTSIQVRDRYNSYLKFQSTGQGWTQEEDTALMALVEEHGEGKWSTISNHFNNRTRSQLRHRYVTIQNWMKKMETSNGEMFVPTRKLSIEDNREAKMWNRVQSILRGMKSSLEMNESNLLKLKKKLNLGNRKRPGRKFGQKKVKSKIEKEYYNFFRCVYTQSGGRRKRQYDNEETVNIAQTVKIMLRHFEARIALSDNNYEIQEERLLDGTDRVILSSLRNELLPARSTKSGQIQSEVSANIGVPHMPQDSGLINVVATETRGSVWLADGQNKCDKLTSSISSFGPNAVIEPSGFPKIIVINSGTTELKKLCKDPLAMTSTTINTVSSSTQLFELRGVELKHNLLSFNSTFSNQILNFAKNQNVVIDSPVTSATFQTTSNALVEYSAVNRNPVKIPYLCPPNHTTLVGFRTLLLSRRIIRAFASNDVLCNKPFSEEADPGTISPSAADKLWKERFTSLFFWPAVMADVVPLMMDQVFKNEYVVNSETDFNEGEASTSGNVFKTPKKPKKYVGKKRKSNLPKKKEVKNAPPVKKRKYEQSGRYKRPVKLEGPVRRSARRSNAENEFNTTHDLKMDNVHLTHVKTDSLNLADVKMEF</sequence>
<dbReference type="GO" id="GO:0042795">
    <property type="term" value="P:snRNA transcription by RNA polymerase II"/>
    <property type="evidence" value="ECO:0007669"/>
    <property type="project" value="TreeGrafter"/>
</dbReference>
<accession>A0AAD8AEZ1</accession>
<dbReference type="GO" id="GO:0001006">
    <property type="term" value="F:RNA polymerase III type 3 promoter sequence-specific DNA binding"/>
    <property type="evidence" value="ECO:0007669"/>
    <property type="project" value="TreeGrafter"/>
</dbReference>
<comment type="caution">
    <text evidence="11">The sequence shown here is derived from an EMBL/GenBank/DDBJ whole genome shotgun (WGS) entry which is preliminary data.</text>
</comment>
<protein>
    <recommendedName>
        <fullName evidence="13">snRNA-activating protein complex subunit 4</fullName>
    </recommendedName>
</protein>
<dbReference type="SUPFAM" id="SSF46689">
    <property type="entry name" value="Homeodomain-like"/>
    <property type="match status" value="3"/>
</dbReference>
<feature type="domain" description="HTH myb-type" evidence="10">
    <location>
        <begin position="176"/>
        <end position="236"/>
    </location>
</feature>
<feature type="domain" description="Myb-like" evidence="8">
    <location>
        <begin position="344"/>
        <end position="387"/>
    </location>
</feature>
<feature type="domain" description="SANT" evidence="9">
    <location>
        <begin position="179"/>
        <end position="221"/>
    </location>
</feature>
<feature type="domain" description="HTH myb-type" evidence="10">
    <location>
        <begin position="284"/>
        <end position="339"/>
    </location>
</feature>
<reference evidence="11" key="1">
    <citation type="journal article" date="2023" name="IScience">
        <title>Live-bearing cockroach genome reveals convergent evolutionary mechanisms linked to viviparity in insects and beyond.</title>
        <authorList>
            <person name="Fouks B."/>
            <person name="Harrison M.C."/>
            <person name="Mikhailova A.A."/>
            <person name="Marchal E."/>
            <person name="English S."/>
            <person name="Carruthers M."/>
            <person name="Jennings E.C."/>
            <person name="Chiamaka E.L."/>
            <person name="Frigard R.A."/>
            <person name="Pippel M."/>
            <person name="Attardo G.M."/>
            <person name="Benoit J.B."/>
            <person name="Bornberg-Bauer E."/>
            <person name="Tobe S.S."/>
        </authorList>
    </citation>
    <scope>NUCLEOTIDE SEQUENCE</scope>
    <source>
        <strain evidence="11">Stay&amp;Tobe</strain>
    </source>
</reference>
<organism evidence="11 12">
    <name type="scientific">Diploptera punctata</name>
    <name type="common">Pacific beetle cockroach</name>
    <dbReference type="NCBI Taxonomy" id="6984"/>
    <lineage>
        <taxon>Eukaryota</taxon>
        <taxon>Metazoa</taxon>
        <taxon>Ecdysozoa</taxon>
        <taxon>Arthropoda</taxon>
        <taxon>Hexapoda</taxon>
        <taxon>Insecta</taxon>
        <taxon>Pterygota</taxon>
        <taxon>Neoptera</taxon>
        <taxon>Polyneoptera</taxon>
        <taxon>Dictyoptera</taxon>
        <taxon>Blattodea</taxon>
        <taxon>Blaberoidea</taxon>
        <taxon>Blaberidae</taxon>
        <taxon>Diplopterinae</taxon>
        <taxon>Diploptera</taxon>
    </lineage>
</organism>
<evidence type="ECO:0008006" key="13">
    <source>
        <dbReference type="Google" id="ProtNLM"/>
    </source>
</evidence>
<dbReference type="GO" id="GO:0019185">
    <property type="term" value="C:snRNA-activating protein complex"/>
    <property type="evidence" value="ECO:0007669"/>
    <property type="project" value="TreeGrafter"/>
</dbReference>
<evidence type="ECO:0000259" key="9">
    <source>
        <dbReference type="PROSITE" id="PS51293"/>
    </source>
</evidence>
<feature type="region of interest" description="Disordered" evidence="7">
    <location>
        <begin position="810"/>
        <end position="884"/>
    </location>
</feature>
<keyword evidence="2" id="KW-0805">Transcription regulation</keyword>
<dbReference type="CDD" id="cd00167">
    <property type="entry name" value="SANT"/>
    <property type="match status" value="4"/>
</dbReference>
<dbReference type="InterPro" id="IPR017930">
    <property type="entry name" value="Myb_dom"/>
</dbReference>
<feature type="domain" description="Myb-like" evidence="8">
    <location>
        <begin position="176"/>
        <end position="228"/>
    </location>
</feature>
<comment type="subcellular location">
    <subcellularLocation>
        <location evidence="1">Nucleus</location>
    </subcellularLocation>
</comment>
<keyword evidence="6" id="KW-0175">Coiled coil</keyword>
<keyword evidence="12" id="KW-1185">Reference proteome</keyword>
<evidence type="ECO:0000313" key="11">
    <source>
        <dbReference type="EMBL" id="KAJ9597361.1"/>
    </source>
</evidence>
<dbReference type="PANTHER" id="PTHR46621">
    <property type="entry name" value="SNRNA-ACTIVATING PROTEIN COMPLEX SUBUNIT 4"/>
    <property type="match status" value="1"/>
</dbReference>